<protein>
    <submittedName>
        <fullName evidence="5">Amino acid ABC transporter, amino acid-binding protein</fullName>
    </submittedName>
</protein>
<evidence type="ECO:0000256" key="1">
    <source>
        <dbReference type="ARBA" id="ARBA00022729"/>
    </source>
</evidence>
<dbReference type="eggNOG" id="COG0834">
    <property type="taxonomic scope" value="Bacteria"/>
</dbReference>
<comment type="caution">
    <text evidence="5">The sequence shown here is derived from an EMBL/GenBank/DDBJ whole genome shotgun (WGS) entry which is preliminary data.</text>
</comment>
<dbReference type="EMBL" id="CAVN010000111">
    <property type="protein sequence ID" value="CDF59033.1"/>
    <property type="molecule type" value="Genomic_DNA"/>
</dbReference>
<dbReference type="PANTHER" id="PTHR35936:SF34">
    <property type="entry name" value="ABC TRANSPORTER EXTRACELLULAR-BINDING PROTEIN YCKB-RELATED"/>
    <property type="match status" value="1"/>
</dbReference>
<dbReference type="SUPFAM" id="SSF53850">
    <property type="entry name" value="Periplasmic binding protein-like II"/>
    <property type="match status" value="1"/>
</dbReference>
<dbReference type="PROSITE" id="PS51257">
    <property type="entry name" value="PROKAR_LIPOPROTEIN"/>
    <property type="match status" value="1"/>
</dbReference>
<dbReference type="PANTHER" id="PTHR35936">
    <property type="entry name" value="MEMBRANE-BOUND LYTIC MUREIN TRANSGLYCOSYLASE F"/>
    <property type="match status" value="1"/>
</dbReference>
<dbReference type="HOGENOM" id="CLU_019602_18_2_9"/>
<gene>
    <name evidence="5" type="ORF">TCEL_02101</name>
</gene>
<organism evidence="5 6">
    <name type="scientific">Thermobrachium celere DSM 8682</name>
    <dbReference type="NCBI Taxonomy" id="941824"/>
    <lineage>
        <taxon>Bacteria</taxon>
        <taxon>Bacillati</taxon>
        <taxon>Bacillota</taxon>
        <taxon>Clostridia</taxon>
        <taxon>Eubacteriales</taxon>
        <taxon>Clostridiaceae</taxon>
        <taxon>Thermobrachium</taxon>
    </lineage>
</organism>
<name>R7RUG5_9CLOT</name>
<evidence type="ECO:0000256" key="2">
    <source>
        <dbReference type="SAM" id="SignalP"/>
    </source>
</evidence>
<dbReference type="SMART" id="SM00079">
    <property type="entry name" value="PBPe"/>
    <property type="match status" value="1"/>
</dbReference>
<dbReference type="SMART" id="SM00062">
    <property type="entry name" value="PBPb"/>
    <property type="match status" value="1"/>
</dbReference>
<dbReference type="GO" id="GO:0016020">
    <property type="term" value="C:membrane"/>
    <property type="evidence" value="ECO:0007669"/>
    <property type="project" value="InterPro"/>
</dbReference>
<proteinExistence type="predicted"/>
<reference evidence="5" key="1">
    <citation type="submission" date="2013-03" db="EMBL/GenBank/DDBJ databases">
        <title>Draft genome sequence of the hydrogen-ethanol-producing anaerobic alkalithermophilic Caloramator celere.</title>
        <authorList>
            <person name="Ciranna A."/>
            <person name="Larjo A."/>
            <person name="Kivisto A."/>
            <person name="Santala V."/>
            <person name="Roos C."/>
            <person name="Karp M."/>
        </authorList>
    </citation>
    <scope>NUCLEOTIDE SEQUENCE [LARGE SCALE GENOMIC DNA]</scope>
    <source>
        <strain evidence="5">DSM 8682</strain>
    </source>
</reference>
<sequence>MKRFTLALLLIFSAIFLASCGETQVSNSESKIVVVGLDDTFAPMGFKNEKGEIVGFDVDLAKEVFRRLGYDVKFQPIDWAMKESELNSNKIDLIWNGYTITEERKQKVDFTKPYLINRQVIVVLKNSNINKKIDLEGKKVAAQLNSSSQEAVEKQKDFLSKLKDGKLYLYETNNDALMELENGRVDAVVVDEILARYYIKLKGEENFRILEENFGSEEYGVGFRKGDQLKDKVEKALDEMKKDGTFEKIYNNWFEK</sequence>
<evidence type="ECO:0000259" key="4">
    <source>
        <dbReference type="SMART" id="SM00079"/>
    </source>
</evidence>
<evidence type="ECO:0000313" key="6">
    <source>
        <dbReference type="Proteomes" id="UP000014923"/>
    </source>
</evidence>
<dbReference type="Proteomes" id="UP000014923">
    <property type="component" value="Unassembled WGS sequence"/>
</dbReference>
<dbReference type="Pfam" id="PF00497">
    <property type="entry name" value="SBP_bac_3"/>
    <property type="match status" value="1"/>
</dbReference>
<feature type="domain" description="Solute-binding protein family 3/N-terminal" evidence="3">
    <location>
        <begin position="32"/>
        <end position="256"/>
    </location>
</feature>
<dbReference type="AlphaFoldDB" id="R7RUG5"/>
<keyword evidence="6" id="KW-1185">Reference proteome</keyword>
<dbReference type="InterPro" id="IPR001638">
    <property type="entry name" value="Solute-binding_3/MltF_N"/>
</dbReference>
<evidence type="ECO:0000313" key="5">
    <source>
        <dbReference type="EMBL" id="CDF59033.1"/>
    </source>
</evidence>
<accession>R7RUG5</accession>
<feature type="chain" id="PRO_5038761923" evidence="2">
    <location>
        <begin position="19"/>
        <end position="256"/>
    </location>
</feature>
<evidence type="ECO:0000259" key="3">
    <source>
        <dbReference type="SMART" id="SM00062"/>
    </source>
</evidence>
<feature type="domain" description="Ionotropic glutamate receptor C-terminal" evidence="4">
    <location>
        <begin position="31"/>
        <end position="256"/>
    </location>
</feature>
<dbReference type="RefSeq" id="WP_018664247.1">
    <property type="nucleotide sequence ID" value="NZ_HF952022.1"/>
</dbReference>
<feature type="signal peptide" evidence="2">
    <location>
        <begin position="1"/>
        <end position="18"/>
    </location>
</feature>
<dbReference type="OrthoDB" id="9775197at2"/>
<dbReference type="InterPro" id="IPR001320">
    <property type="entry name" value="Iontro_rcpt_C"/>
</dbReference>
<dbReference type="CDD" id="cd00996">
    <property type="entry name" value="PBP2_AatB_like"/>
    <property type="match status" value="1"/>
</dbReference>
<dbReference type="Gene3D" id="3.40.190.10">
    <property type="entry name" value="Periplasmic binding protein-like II"/>
    <property type="match status" value="2"/>
</dbReference>
<dbReference type="GO" id="GO:0015276">
    <property type="term" value="F:ligand-gated monoatomic ion channel activity"/>
    <property type="evidence" value="ECO:0007669"/>
    <property type="project" value="InterPro"/>
</dbReference>
<keyword evidence="1 2" id="KW-0732">Signal</keyword>